<evidence type="ECO:0000256" key="4">
    <source>
        <dbReference type="ARBA" id="ARBA00023163"/>
    </source>
</evidence>
<feature type="domain" description="Response regulatory" evidence="7">
    <location>
        <begin position="17"/>
        <end position="142"/>
    </location>
</feature>
<name>A0A3N4YPU2_9MICO</name>
<dbReference type="InterPro" id="IPR000792">
    <property type="entry name" value="Tscrpt_reg_LuxR_C"/>
</dbReference>
<dbReference type="EMBL" id="RKQZ01000001">
    <property type="protein sequence ID" value="RPF21384.1"/>
    <property type="molecule type" value="Genomic_DNA"/>
</dbReference>
<dbReference type="SUPFAM" id="SSF46894">
    <property type="entry name" value="C-terminal effector domain of the bipartite response regulators"/>
    <property type="match status" value="1"/>
</dbReference>
<keyword evidence="4" id="KW-0804">Transcription</keyword>
<dbReference type="GO" id="GO:0006355">
    <property type="term" value="P:regulation of DNA-templated transcription"/>
    <property type="evidence" value="ECO:0007669"/>
    <property type="project" value="InterPro"/>
</dbReference>
<evidence type="ECO:0000313" key="9">
    <source>
        <dbReference type="Proteomes" id="UP000280501"/>
    </source>
</evidence>
<keyword evidence="9" id="KW-1185">Reference proteome</keyword>
<dbReference type="Gene3D" id="3.40.50.2300">
    <property type="match status" value="1"/>
</dbReference>
<evidence type="ECO:0000259" key="7">
    <source>
        <dbReference type="PROSITE" id="PS50110"/>
    </source>
</evidence>
<keyword evidence="1 5" id="KW-0597">Phosphoprotein</keyword>
<dbReference type="InterPro" id="IPR058245">
    <property type="entry name" value="NreC/VraR/RcsB-like_REC"/>
</dbReference>
<dbReference type="InterPro" id="IPR016032">
    <property type="entry name" value="Sig_transdc_resp-reg_C-effctor"/>
</dbReference>
<keyword evidence="2" id="KW-0805">Transcription regulation</keyword>
<dbReference type="SMART" id="SM00421">
    <property type="entry name" value="HTH_LUXR"/>
    <property type="match status" value="1"/>
</dbReference>
<evidence type="ECO:0000259" key="6">
    <source>
        <dbReference type="PROSITE" id="PS50043"/>
    </source>
</evidence>
<dbReference type="PRINTS" id="PR00038">
    <property type="entry name" value="HTHLUXR"/>
</dbReference>
<evidence type="ECO:0000256" key="3">
    <source>
        <dbReference type="ARBA" id="ARBA00023125"/>
    </source>
</evidence>
<feature type="domain" description="HTH luxR-type" evidence="6">
    <location>
        <begin position="166"/>
        <end position="231"/>
    </location>
</feature>
<dbReference type="InterPro" id="IPR039420">
    <property type="entry name" value="WalR-like"/>
</dbReference>
<dbReference type="GO" id="GO:0003677">
    <property type="term" value="F:DNA binding"/>
    <property type="evidence" value="ECO:0007669"/>
    <property type="project" value="UniProtKB-KW"/>
</dbReference>
<dbReference type="CDD" id="cd06170">
    <property type="entry name" value="LuxR_C_like"/>
    <property type="match status" value="1"/>
</dbReference>
<dbReference type="Proteomes" id="UP000280501">
    <property type="component" value="Unassembled WGS sequence"/>
</dbReference>
<dbReference type="CDD" id="cd17535">
    <property type="entry name" value="REC_NarL-like"/>
    <property type="match status" value="1"/>
</dbReference>
<dbReference type="Pfam" id="PF00072">
    <property type="entry name" value="Response_reg"/>
    <property type="match status" value="1"/>
</dbReference>
<evidence type="ECO:0000313" key="8">
    <source>
        <dbReference type="EMBL" id="RPF21384.1"/>
    </source>
</evidence>
<sequence>MTPGPAAGAEPYRSGLRVAIAEDSAILRDGLAALLARRGHEVVAAVADGDALVAEVVALAAAGAPPDVVVADVRMPPSHTDEGLRAVLALRDRLPGLPVLLFSQWIETTYASRLLEADARGVGYLLKDRVADVRDFVSALGRVAAGETVLDPEVVTQLLGAARSGADPGLERLTPREREVLALMAQGRSNGAIAQALVLSYGAVEKNVAAIFTKLDLPQDAAAHRRVLAVLRHLGADGATA</sequence>
<dbReference type="PROSITE" id="PS50110">
    <property type="entry name" value="RESPONSE_REGULATORY"/>
    <property type="match status" value="1"/>
</dbReference>
<dbReference type="Pfam" id="PF00196">
    <property type="entry name" value="GerE"/>
    <property type="match status" value="1"/>
</dbReference>
<gene>
    <name evidence="8" type="ORF">EDD34_2011</name>
</gene>
<dbReference type="PANTHER" id="PTHR43214:SF24">
    <property type="entry name" value="TRANSCRIPTIONAL REGULATORY PROTEIN NARL-RELATED"/>
    <property type="match status" value="1"/>
</dbReference>
<dbReference type="GO" id="GO:0000160">
    <property type="term" value="P:phosphorelay signal transduction system"/>
    <property type="evidence" value="ECO:0007669"/>
    <property type="project" value="InterPro"/>
</dbReference>
<dbReference type="SMART" id="SM00448">
    <property type="entry name" value="REC"/>
    <property type="match status" value="1"/>
</dbReference>
<dbReference type="PANTHER" id="PTHR43214">
    <property type="entry name" value="TWO-COMPONENT RESPONSE REGULATOR"/>
    <property type="match status" value="1"/>
</dbReference>
<dbReference type="OrthoDB" id="9808843at2"/>
<dbReference type="AlphaFoldDB" id="A0A3N4YPU2"/>
<proteinExistence type="predicted"/>
<reference evidence="8 9" key="1">
    <citation type="submission" date="2018-11" db="EMBL/GenBank/DDBJ databases">
        <title>Sequencing the genomes of 1000 actinobacteria strains.</title>
        <authorList>
            <person name="Klenk H.-P."/>
        </authorList>
    </citation>
    <scope>NUCLEOTIDE SEQUENCE [LARGE SCALE GENOMIC DNA]</scope>
    <source>
        <strain evidence="8 9">DSM 15700</strain>
    </source>
</reference>
<evidence type="ECO:0000256" key="1">
    <source>
        <dbReference type="ARBA" id="ARBA00022553"/>
    </source>
</evidence>
<keyword evidence="3" id="KW-0238">DNA-binding</keyword>
<organism evidence="8 9">
    <name type="scientific">Myceligenerans xiligouense</name>
    <dbReference type="NCBI Taxonomy" id="253184"/>
    <lineage>
        <taxon>Bacteria</taxon>
        <taxon>Bacillati</taxon>
        <taxon>Actinomycetota</taxon>
        <taxon>Actinomycetes</taxon>
        <taxon>Micrococcales</taxon>
        <taxon>Promicromonosporaceae</taxon>
        <taxon>Myceligenerans</taxon>
    </lineage>
</organism>
<feature type="modified residue" description="4-aspartylphosphate" evidence="5">
    <location>
        <position position="72"/>
    </location>
</feature>
<protein>
    <submittedName>
        <fullName evidence="8">LuxR family two component transcriptional regulator</fullName>
    </submittedName>
</protein>
<evidence type="ECO:0000256" key="5">
    <source>
        <dbReference type="PROSITE-ProRule" id="PRU00169"/>
    </source>
</evidence>
<accession>A0A3N4YPU2</accession>
<dbReference type="RefSeq" id="WP_123814426.1">
    <property type="nucleotide sequence ID" value="NZ_RKQZ01000001.1"/>
</dbReference>
<dbReference type="SUPFAM" id="SSF52172">
    <property type="entry name" value="CheY-like"/>
    <property type="match status" value="1"/>
</dbReference>
<dbReference type="InterPro" id="IPR001789">
    <property type="entry name" value="Sig_transdc_resp-reg_receiver"/>
</dbReference>
<dbReference type="InterPro" id="IPR011006">
    <property type="entry name" value="CheY-like_superfamily"/>
</dbReference>
<dbReference type="PROSITE" id="PS50043">
    <property type="entry name" value="HTH_LUXR_2"/>
    <property type="match status" value="1"/>
</dbReference>
<comment type="caution">
    <text evidence="8">The sequence shown here is derived from an EMBL/GenBank/DDBJ whole genome shotgun (WGS) entry which is preliminary data.</text>
</comment>
<evidence type="ECO:0000256" key="2">
    <source>
        <dbReference type="ARBA" id="ARBA00023015"/>
    </source>
</evidence>